<feature type="binding site" evidence="12">
    <location>
        <begin position="122"/>
        <end position="126"/>
    </location>
    <ligand>
        <name>UDP-N-acetyl-alpha-D-glucosamine</name>
        <dbReference type="ChEBI" id="CHEBI:57705"/>
    </ligand>
</feature>
<protein>
    <recommendedName>
        <fullName evidence="12">UDP-N-acetylglucosamine 1-carboxyvinyltransferase</fullName>
        <ecNumber evidence="12">2.5.1.7</ecNumber>
    </recommendedName>
    <alternativeName>
        <fullName evidence="12">Enoylpyruvate transferase</fullName>
    </alternativeName>
    <alternativeName>
        <fullName evidence="12">UDP-N-acetylglucosamine enolpyruvyl transferase</fullName>
        <shortName evidence="12">EPT</shortName>
    </alternativeName>
</protein>
<evidence type="ECO:0000256" key="4">
    <source>
        <dbReference type="ARBA" id="ARBA00022618"/>
    </source>
</evidence>
<accession>A0ABR7F485</accession>
<evidence type="ECO:0000256" key="8">
    <source>
        <dbReference type="ARBA" id="ARBA00023306"/>
    </source>
</evidence>
<dbReference type="EC" id="2.5.1.7" evidence="12"/>
<comment type="caution">
    <text evidence="12">Lacks conserved residue(s) required for the propagation of feature annotation.</text>
</comment>
<evidence type="ECO:0000256" key="6">
    <source>
        <dbReference type="ARBA" id="ARBA00022960"/>
    </source>
</evidence>
<feature type="active site" description="Proton donor" evidence="12">
    <location>
        <position position="117"/>
    </location>
</feature>
<keyword evidence="15" id="KW-1185">Reference proteome</keyword>
<dbReference type="NCBIfam" id="NF006873">
    <property type="entry name" value="PRK09369.1"/>
    <property type="match status" value="1"/>
</dbReference>
<evidence type="ECO:0000313" key="15">
    <source>
        <dbReference type="Proteomes" id="UP000597877"/>
    </source>
</evidence>
<dbReference type="Gene3D" id="3.65.10.10">
    <property type="entry name" value="Enolpyruvate transferase domain"/>
    <property type="match status" value="2"/>
</dbReference>
<dbReference type="InterPro" id="IPR005750">
    <property type="entry name" value="UDP_GlcNAc_COvinyl_MurA"/>
</dbReference>
<keyword evidence="9 12" id="KW-0961">Cell wall biogenesis/degradation</keyword>
<dbReference type="PANTHER" id="PTHR43783">
    <property type="entry name" value="UDP-N-ACETYLGLUCOSAMINE 1-CARBOXYVINYLTRANSFERASE"/>
    <property type="match status" value="1"/>
</dbReference>
<comment type="subcellular location">
    <subcellularLocation>
        <location evidence="1 12">Cytoplasm</location>
    </subcellularLocation>
</comment>
<comment type="catalytic activity">
    <reaction evidence="11 12">
        <text>phosphoenolpyruvate + UDP-N-acetyl-alpha-D-glucosamine = UDP-N-acetyl-3-O-(1-carboxyvinyl)-alpha-D-glucosamine + phosphate</text>
        <dbReference type="Rhea" id="RHEA:18681"/>
        <dbReference type="ChEBI" id="CHEBI:43474"/>
        <dbReference type="ChEBI" id="CHEBI:57705"/>
        <dbReference type="ChEBI" id="CHEBI:58702"/>
        <dbReference type="ChEBI" id="CHEBI:68483"/>
        <dbReference type="EC" id="2.5.1.7"/>
    </reaction>
</comment>
<dbReference type="CDD" id="cd01555">
    <property type="entry name" value="UdpNAET"/>
    <property type="match status" value="1"/>
</dbReference>
<dbReference type="GO" id="GO:0008760">
    <property type="term" value="F:UDP-N-acetylglucosamine 1-carboxyvinyltransferase activity"/>
    <property type="evidence" value="ECO:0007669"/>
    <property type="project" value="UniProtKB-EC"/>
</dbReference>
<dbReference type="EMBL" id="JACOOZ010000007">
    <property type="protein sequence ID" value="MBC5668422.1"/>
    <property type="molecule type" value="Genomic_DNA"/>
</dbReference>
<evidence type="ECO:0000256" key="2">
    <source>
        <dbReference type="ARBA" id="ARBA00004752"/>
    </source>
</evidence>
<keyword evidence="7 12" id="KW-0573">Peptidoglycan synthesis</keyword>
<feature type="binding site" evidence="12">
    <location>
        <position position="327"/>
    </location>
    <ligand>
        <name>UDP-N-acetyl-alpha-D-glucosamine</name>
        <dbReference type="ChEBI" id="CHEBI:57705"/>
    </ligand>
</feature>
<comment type="similarity">
    <text evidence="10 12">Belongs to the EPSP synthase family. MurA subfamily.</text>
</comment>
<keyword evidence="4 12" id="KW-0132">Cell division</keyword>
<evidence type="ECO:0000256" key="5">
    <source>
        <dbReference type="ARBA" id="ARBA00022679"/>
    </source>
</evidence>
<feature type="binding site" evidence="12">
    <location>
        <begin position="22"/>
        <end position="23"/>
    </location>
    <ligand>
        <name>phosphoenolpyruvate</name>
        <dbReference type="ChEBI" id="CHEBI:58702"/>
    </ligand>
</feature>
<evidence type="ECO:0000256" key="9">
    <source>
        <dbReference type="ARBA" id="ARBA00023316"/>
    </source>
</evidence>
<evidence type="ECO:0000256" key="11">
    <source>
        <dbReference type="ARBA" id="ARBA00047527"/>
    </source>
</evidence>
<keyword evidence="8 12" id="KW-0131">Cell cycle</keyword>
<evidence type="ECO:0000256" key="12">
    <source>
        <dbReference type="HAMAP-Rule" id="MF_00111"/>
    </source>
</evidence>
<keyword evidence="6 12" id="KW-0133">Cell shape</keyword>
<sequence length="430" mass="45918">MEKYIIKGGTPLYGEVDISGAKNAALALIAAAIMTDEDVTLENIPDVSDINQLIDAIETIGAKINRVDRHCVIINGGTINSCIVEEEQMRKIRASYYLLGALLGKFGKAEVALPGGCVIGERPIDQHLKGFRALGATVIQDHGMLNAHADVLRGNNIFFDVSSVGATINIILAAVMAEGKTIIENAAKEPHIVDVANMLNSMGADIRGAGTDKIRINGVEKLHGTVYSTIPDQIEAGTFMCAAAATGGEILIKNVIPKHLECISSKLMEMGCTIIEYDDSVKVKAGDFIRCANIKTLPYPGFPTDMQPQMAAVLTMANGVSTVTESIFENRFKYVAELNRMGAITKVEGRTAIITGVGSIQGAKVKATDLRAGAALVIAGLAAEGFTTVDDIVYIKRGYERFDEKLSGLGATIAKVDSEREEQKFKLKVG</sequence>
<evidence type="ECO:0000256" key="1">
    <source>
        <dbReference type="ARBA" id="ARBA00004496"/>
    </source>
</evidence>
<feature type="modified residue" description="2-(S-cysteinyl)pyruvic acid O-phosphothioketal" evidence="12">
    <location>
        <position position="117"/>
    </location>
</feature>
<dbReference type="InterPro" id="IPR050068">
    <property type="entry name" value="MurA_subfamily"/>
</dbReference>
<feature type="binding site" evidence="12">
    <location>
        <position position="305"/>
    </location>
    <ligand>
        <name>UDP-N-acetyl-alpha-D-glucosamine</name>
        <dbReference type="ChEBI" id="CHEBI:57705"/>
    </ligand>
</feature>
<proteinExistence type="inferred from homology"/>
<feature type="binding site" evidence="12">
    <location>
        <position position="93"/>
    </location>
    <ligand>
        <name>UDP-N-acetyl-alpha-D-glucosamine</name>
        <dbReference type="ChEBI" id="CHEBI:57705"/>
    </ligand>
</feature>
<comment type="caution">
    <text evidence="14">The sequence shown here is derived from an EMBL/GenBank/DDBJ whole genome shotgun (WGS) entry which is preliminary data.</text>
</comment>
<dbReference type="Proteomes" id="UP000597877">
    <property type="component" value="Unassembled WGS sequence"/>
</dbReference>
<keyword evidence="5 12" id="KW-0808">Transferase</keyword>
<name>A0ABR7F485_9FIRM</name>
<dbReference type="PANTHER" id="PTHR43783:SF2">
    <property type="entry name" value="UDP-N-ACETYLGLUCOSAMINE 1-CARBOXYVINYLTRANSFERASE 2"/>
    <property type="match status" value="1"/>
</dbReference>
<evidence type="ECO:0000256" key="3">
    <source>
        <dbReference type="ARBA" id="ARBA00022490"/>
    </source>
</evidence>
<dbReference type="Pfam" id="PF00275">
    <property type="entry name" value="EPSP_synthase"/>
    <property type="match status" value="1"/>
</dbReference>
<comment type="function">
    <text evidence="12">Cell wall formation. Adds enolpyruvyl to UDP-N-acetylglucosamine.</text>
</comment>
<evidence type="ECO:0000256" key="7">
    <source>
        <dbReference type="ARBA" id="ARBA00022984"/>
    </source>
</evidence>
<dbReference type="RefSeq" id="WP_021951806.1">
    <property type="nucleotide sequence ID" value="NZ_JACOOZ010000007.1"/>
</dbReference>
<dbReference type="InterPro" id="IPR036968">
    <property type="entry name" value="Enolpyruvate_Tfrase_sf"/>
</dbReference>
<dbReference type="InterPro" id="IPR013792">
    <property type="entry name" value="RNA3'P_cycl/enolpyr_Trfase_a/b"/>
</dbReference>
<dbReference type="InterPro" id="IPR001986">
    <property type="entry name" value="Enolpyruvate_Tfrase_dom"/>
</dbReference>
<comment type="pathway">
    <text evidence="2 12">Cell wall biogenesis; peptidoglycan biosynthesis.</text>
</comment>
<evidence type="ECO:0000256" key="10">
    <source>
        <dbReference type="ARBA" id="ARBA00038367"/>
    </source>
</evidence>
<dbReference type="NCBIfam" id="NF009470">
    <property type="entry name" value="PRK12830.1"/>
    <property type="match status" value="1"/>
</dbReference>
<organism evidence="14 15">
    <name type="scientific">Eubacterium segne</name>
    <dbReference type="NCBI Taxonomy" id="2763045"/>
    <lineage>
        <taxon>Bacteria</taxon>
        <taxon>Bacillati</taxon>
        <taxon>Bacillota</taxon>
        <taxon>Clostridia</taxon>
        <taxon>Eubacteriales</taxon>
        <taxon>Eubacteriaceae</taxon>
        <taxon>Eubacterium</taxon>
    </lineage>
</organism>
<evidence type="ECO:0000259" key="13">
    <source>
        <dbReference type="Pfam" id="PF00275"/>
    </source>
</evidence>
<feature type="domain" description="Enolpyruvate transferase" evidence="13">
    <location>
        <begin position="7"/>
        <end position="406"/>
    </location>
</feature>
<dbReference type="SUPFAM" id="SSF55205">
    <property type="entry name" value="EPT/RTPC-like"/>
    <property type="match status" value="1"/>
</dbReference>
<dbReference type="NCBIfam" id="TIGR01072">
    <property type="entry name" value="murA"/>
    <property type="match status" value="1"/>
</dbReference>
<evidence type="ECO:0000313" key="14">
    <source>
        <dbReference type="EMBL" id="MBC5668422.1"/>
    </source>
</evidence>
<dbReference type="HAMAP" id="MF_00111">
    <property type="entry name" value="MurA"/>
    <property type="match status" value="1"/>
</dbReference>
<keyword evidence="12" id="KW-0670">Pyruvate</keyword>
<reference evidence="14 15" key="1">
    <citation type="submission" date="2020-08" db="EMBL/GenBank/DDBJ databases">
        <title>Genome public.</title>
        <authorList>
            <person name="Liu C."/>
            <person name="Sun Q."/>
        </authorList>
    </citation>
    <scope>NUCLEOTIDE SEQUENCE [LARGE SCALE GENOMIC DNA]</scope>
    <source>
        <strain evidence="14 15">BX4</strain>
    </source>
</reference>
<gene>
    <name evidence="12" type="primary">murA</name>
    <name evidence="14" type="ORF">H8S00_10535</name>
</gene>
<keyword evidence="3 12" id="KW-0963">Cytoplasm</keyword>